<name>A0A6J5KLJ4_9CAUD</name>
<reference evidence="1" key="1">
    <citation type="submission" date="2020-04" db="EMBL/GenBank/DDBJ databases">
        <authorList>
            <person name="Chiriac C."/>
            <person name="Salcher M."/>
            <person name="Ghai R."/>
            <person name="Kavagutti S V."/>
        </authorList>
    </citation>
    <scope>NUCLEOTIDE SEQUENCE</scope>
</reference>
<protein>
    <submittedName>
        <fullName evidence="1">Uncharacterized protein</fullName>
    </submittedName>
</protein>
<dbReference type="EMBL" id="LR796161">
    <property type="protein sequence ID" value="CAB4122621.1"/>
    <property type="molecule type" value="Genomic_DNA"/>
</dbReference>
<sequence>MTMTPLPVAPLPTDSTATFNSRAFALVAALGAFVTEANALEVTVDADASAANTSKNTAATSATNASTSATAAAASATLATTKATSATASATSATTSATQAAQSATDALTSKNAAALSATQAASSVSAQNIPSSLIGQRLKILKVNNAETGYDLATSVAAPRFYGFALSADSTEILLSEENSGALISSNYLSWVISENVSFSIVNNELAITL</sequence>
<gene>
    <name evidence="1" type="ORF">UFOVP31_48</name>
</gene>
<organism evidence="1">
    <name type="scientific">uncultured Caudovirales phage</name>
    <dbReference type="NCBI Taxonomy" id="2100421"/>
    <lineage>
        <taxon>Viruses</taxon>
        <taxon>Duplodnaviria</taxon>
        <taxon>Heunggongvirae</taxon>
        <taxon>Uroviricota</taxon>
        <taxon>Caudoviricetes</taxon>
        <taxon>Peduoviridae</taxon>
        <taxon>Maltschvirus</taxon>
        <taxon>Maltschvirus maltsch</taxon>
    </lineage>
</organism>
<evidence type="ECO:0000313" key="1">
    <source>
        <dbReference type="EMBL" id="CAB4122621.1"/>
    </source>
</evidence>
<accession>A0A6J5KLJ4</accession>
<proteinExistence type="predicted"/>